<feature type="compositionally biased region" description="Basic and acidic residues" evidence="1">
    <location>
        <begin position="109"/>
        <end position="118"/>
    </location>
</feature>
<organism evidence="2 3">
    <name type="scientific">Plakobranchus ocellatus</name>
    <dbReference type="NCBI Taxonomy" id="259542"/>
    <lineage>
        <taxon>Eukaryota</taxon>
        <taxon>Metazoa</taxon>
        <taxon>Spiralia</taxon>
        <taxon>Lophotrochozoa</taxon>
        <taxon>Mollusca</taxon>
        <taxon>Gastropoda</taxon>
        <taxon>Heterobranchia</taxon>
        <taxon>Euthyneura</taxon>
        <taxon>Panpulmonata</taxon>
        <taxon>Sacoglossa</taxon>
        <taxon>Placobranchoidea</taxon>
        <taxon>Plakobranchidae</taxon>
        <taxon>Plakobranchus</taxon>
    </lineage>
</organism>
<feature type="region of interest" description="Disordered" evidence="1">
    <location>
        <begin position="38"/>
        <end position="124"/>
    </location>
</feature>
<comment type="caution">
    <text evidence="2">The sequence shown here is derived from an EMBL/GenBank/DDBJ whole genome shotgun (WGS) entry which is preliminary data.</text>
</comment>
<dbReference type="EMBL" id="BLXT01006675">
    <property type="protein sequence ID" value="GFO32718.1"/>
    <property type="molecule type" value="Genomic_DNA"/>
</dbReference>
<gene>
    <name evidence="2" type="ORF">PoB_005922300</name>
</gene>
<keyword evidence="3" id="KW-1185">Reference proteome</keyword>
<proteinExistence type="predicted"/>
<reference evidence="2 3" key="1">
    <citation type="journal article" date="2021" name="Elife">
        <title>Chloroplast acquisition without the gene transfer in kleptoplastic sea slugs, Plakobranchus ocellatus.</title>
        <authorList>
            <person name="Maeda T."/>
            <person name="Takahashi S."/>
            <person name="Yoshida T."/>
            <person name="Shimamura S."/>
            <person name="Takaki Y."/>
            <person name="Nagai Y."/>
            <person name="Toyoda A."/>
            <person name="Suzuki Y."/>
            <person name="Arimoto A."/>
            <person name="Ishii H."/>
            <person name="Satoh N."/>
            <person name="Nishiyama T."/>
            <person name="Hasebe M."/>
            <person name="Maruyama T."/>
            <person name="Minagawa J."/>
            <person name="Obokata J."/>
            <person name="Shigenobu S."/>
        </authorList>
    </citation>
    <scope>NUCLEOTIDE SEQUENCE [LARGE SCALE GENOMIC DNA]</scope>
</reference>
<feature type="compositionally biased region" description="Gly residues" evidence="1">
    <location>
        <begin position="95"/>
        <end position="106"/>
    </location>
</feature>
<accession>A0AAV4CLP2</accession>
<name>A0AAV4CLP2_9GAST</name>
<evidence type="ECO:0000313" key="3">
    <source>
        <dbReference type="Proteomes" id="UP000735302"/>
    </source>
</evidence>
<evidence type="ECO:0000313" key="2">
    <source>
        <dbReference type="EMBL" id="GFO32718.1"/>
    </source>
</evidence>
<sequence length="190" mass="20993">MPIVIVASNFSSFHDNMTSRNQSIRRGFFMAKIKDLRTENAKREGSRVKEERGEGVPREEEEKEEGMKENNGRLKGGGDRGRGGEGLGESDSGGWKDGSGGIGGGCDQVKGKGEKAVEAEEPEITYRPYHEKVKRTNSLSAQCTDEKAAPNNKDVTKSLDRRELKRTNVRNIHCGKVKTMIVKPRTNTAL</sequence>
<feature type="compositionally biased region" description="Basic and acidic residues" evidence="1">
    <location>
        <begin position="38"/>
        <end position="83"/>
    </location>
</feature>
<dbReference type="AlphaFoldDB" id="A0AAV4CLP2"/>
<dbReference type="Proteomes" id="UP000735302">
    <property type="component" value="Unassembled WGS sequence"/>
</dbReference>
<protein>
    <submittedName>
        <fullName evidence="2">Uncharacterized protein</fullName>
    </submittedName>
</protein>
<evidence type="ECO:0000256" key="1">
    <source>
        <dbReference type="SAM" id="MobiDB-lite"/>
    </source>
</evidence>